<protein>
    <submittedName>
        <fullName evidence="2">Uncharacterized protein</fullName>
    </submittedName>
</protein>
<evidence type="ECO:0000256" key="1">
    <source>
        <dbReference type="SAM" id="MobiDB-lite"/>
    </source>
</evidence>
<dbReference type="AlphaFoldDB" id="A0AAV7QK52"/>
<reference evidence="2" key="1">
    <citation type="journal article" date="2022" name="bioRxiv">
        <title>Sequencing and chromosome-scale assembly of the giantPleurodeles waltlgenome.</title>
        <authorList>
            <person name="Brown T."/>
            <person name="Elewa A."/>
            <person name="Iarovenko S."/>
            <person name="Subramanian E."/>
            <person name="Araus A.J."/>
            <person name="Petzold A."/>
            <person name="Susuki M."/>
            <person name="Suzuki K.-i.T."/>
            <person name="Hayashi T."/>
            <person name="Toyoda A."/>
            <person name="Oliveira C."/>
            <person name="Osipova E."/>
            <person name="Leigh N.D."/>
            <person name="Simon A."/>
            <person name="Yun M.H."/>
        </authorList>
    </citation>
    <scope>NUCLEOTIDE SEQUENCE</scope>
    <source>
        <strain evidence="2">20211129_DDA</strain>
        <tissue evidence="2">Liver</tissue>
    </source>
</reference>
<proteinExistence type="predicted"/>
<evidence type="ECO:0000313" key="3">
    <source>
        <dbReference type="Proteomes" id="UP001066276"/>
    </source>
</evidence>
<dbReference type="EMBL" id="JANPWB010000010">
    <property type="protein sequence ID" value="KAJ1139837.1"/>
    <property type="molecule type" value="Genomic_DNA"/>
</dbReference>
<evidence type="ECO:0000313" key="2">
    <source>
        <dbReference type="EMBL" id="KAJ1139837.1"/>
    </source>
</evidence>
<organism evidence="2 3">
    <name type="scientific">Pleurodeles waltl</name>
    <name type="common">Iberian ribbed newt</name>
    <dbReference type="NCBI Taxonomy" id="8319"/>
    <lineage>
        <taxon>Eukaryota</taxon>
        <taxon>Metazoa</taxon>
        <taxon>Chordata</taxon>
        <taxon>Craniata</taxon>
        <taxon>Vertebrata</taxon>
        <taxon>Euteleostomi</taxon>
        <taxon>Amphibia</taxon>
        <taxon>Batrachia</taxon>
        <taxon>Caudata</taxon>
        <taxon>Salamandroidea</taxon>
        <taxon>Salamandridae</taxon>
        <taxon>Pleurodelinae</taxon>
        <taxon>Pleurodeles</taxon>
    </lineage>
</organism>
<feature type="region of interest" description="Disordered" evidence="1">
    <location>
        <begin position="23"/>
        <end position="67"/>
    </location>
</feature>
<accession>A0AAV7QK52</accession>
<dbReference type="Proteomes" id="UP001066276">
    <property type="component" value="Chromosome 6"/>
</dbReference>
<keyword evidence="3" id="KW-1185">Reference proteome</keyword>
<gene>
    <name evidence="2" type="ORF">NDU88_006201</name>
</gene>
<name>A0AAV7QK52_PLEWA</name>
<sequence>MRLQRALRIPRWQAPREGPWLCEPLDRWSRGTPPDDASEWGQTGPPDLVANGSGPSEEVRHHLALTW</sequence>
<comment type="caution">
    <text evidence="2">The sequence shown here is derived from an EMBL/GenBank/DDBJ whole genome shotgun (WGS) entry which is preliminary data.</text>
</comment>